<dbReference type="STRING" id="67331.SAMN04490357_1549"/>
<sequence length="206" mass="22427">MEAARALAGRDGVRGVTLTAIAQHAGVHVSAVRRYYDSRDEILLNLTQEGYEDWSRAVTARLAGRSGLTSVELARTLSDTLIERPLLCDLLTHATLSLEREVSYERVRAFKRAAGEAVSAITDAVTAASTLDRRRAQEVVVAAICLTSPLWQAGHPADNLTRLYREEPSLAHIGVDFEPTLIRLLTVVIDGLILDQDAAKTTDLPA</sequence>
<dbReference type="InterPro" id="IPR050109">
    <property type="entry name" value="HTH-type_TetR-like_transc_reg"/>
</dbReference>
<dbReference type="GO" id="GO:0003700">
    <property type="term" value="F:DNA-binding transcription factor activity"/>
    <property type="evidence" value="ECO:0007669"/>
    <property type="project" value="TreeGrafter"/>
</dbReference>
<dbReference type="PROSITE" id="PS50977">
    <property type="entry name" value="HTH_TETR_2"/>
    <property type="match status" value="1"/>
</dbReference>
<evidence type="ECO:0000313" key="4">
    <source>
        <dbReference type="EMBL" id="SEC25025.1"/>
    </source>
</evidence>
<feature type="DNA-binding region" description="H-T-H motif" evidence="2">
    <location>
        <begin position="17"/>
        <end position="36"/>
    </location>
</feature>
<evidence type="ECO:0000256" key="2">
    <source>
        <dbReference type="PROSITE-ProRule" id="PRU00335"/>
    </source>
</evidence>
<gene>
    <name evidence="4" type="ORF">SAMN04490357_1549</name>
</gene>
<protein>
    <submittedName>
        <fullName evidence="4">DNA-binding transcriptional regulator, AcrR family</fullName>
    </submittedName>
</protein>
<organism evidence="4 5">
    <name type="scientific">Streptomyces misionensis</name>
    <dbReference type="NCBI Taxonomy" id="67331"/>
    <lineage>
        <taxon>Bacteria</taxon>
        <taxon>Bacillati</taxon>
        <taxon>Actinomycetota</taxon>
        <taxon>Actinomycetes</taxon>
        <taxon>Kitasatosporales</taxon>
        <taxon>Streptomycetaceae</taxon>
        <taxon>Streptomyces</taxon>
    </lineage>
</organism>
<dbReference type="Gene3D" id="1.10.357.10">
    <property type="entry name" value="Tetracycline Repressor, domain 2"/>
    <property type="match status" value="1"/>
</dbReference>
<dbReference type="InterPro" id="IPR041483">
    <property type="entry name" value="TetR_C_34"/>
</dbReference>
<name>A0A1H4QZK9_9ACTN</name>
<dbReference type="EMBL" id="FNTD01000004">
    <property type="protein sequence ID" value="SEC25025.1"/>
    <property type="molecule type" value="Genomic_DNA"/>
</dbReference>
<dbReference type="GO" id="GO:0000976">
    <property type="term" value="F:transcription cis-regulatory region binding"/>
    <property type="evidence" value="ECO:0007669"/>
    <property type="project" value="TreeGrafter"/>
</dbReference>
<accession>A0A1H4QZK9</accession>
<feature type="domain" description="HTH tetR-type" evidence="3">
    <location>
        <begin position="1"/>
        <end position="54"/>
    </location>
</feature>
<dbReference type="AlphaFoldDB" id="A0A1H4QZK9"/>
<dbReference type="Proteomes" id="UP000182375">
    <property type="component" value="Unassembled WGS sequence"/>
</dbReference>
<dbReference type="Pfam" id="PF00440">
    <property type="entry name" value="TetR_N"/>
    <property type="match status" value="1"/>
</dbReference>
<proteinExistence type="predicted"/>
<dbReference type="PANTHER" id="PTHR30055:SF178">
    <property type="entry name" value="POSSIBLE TRANSCRIPTIONAL REGULATORY PROTEIN"/>
    <property type="match status" value="1"/>
</dbReference>
<dbReference type="PANTHER" id="PTHR30055">
    <property type="entry name" value="HTH-TYPE TRANSCRIPTIONAL REGULATOR RUTR"/>
    <property type="match status" value="1"/>
</dbReference>
<dbReference type="InterPro" id="IPR009057">
    <property type="entry name" value="Homeodomain-like_sf"/>
</dbReference>
<dbReference type="SUPFAM" id="SSF46689">
    <property type="entry name" value="Homeodomain-like"/>
    <property type="match status" value="1"/>
</dbReference>
<dbReference type="Pfam" id="PF17929">
    <property type="entry name" value="TetR_C_34"/>
    <property type="match status" value="1"/>
</dbReference>
<evidence type="ECO:0000313" key="5">
    <source>
        <dbReference type="Proteomes" id="UP000182375"/>
    </source>
</evidence>
<dbReference type="InterPro" id="IPR001647">
    <property type="entry name" value="HTH_TetR"/>
</dbReference>
<reference evidence="4 5" key="1">
    <citation type="submission" date="2016-10" db="EMBL/GenBank/DDBJ databases">
        <authorList>
            <person name="de Groot N.N."/>
        </authorList>
    </citation>
    <scope>NUCLEOTIDE SEQUENCE [LARGE SCALE GENOMIC DNA]</scope>
    <source>
        <strain evidence="4 5">DSM 40306</strain>
    </source>
</reference>
<evidence type="ECO:0000259" key="3">
    <source>
        <dbReference type="PROSITE" id="PS50977"/>
    </source>
</evidence>
<evidence type="ECO:0000256" key="1">
    <source>
        <dbReference type="ARBA" id="ARBA00023125"/>
    </source>
</evidence>
<keyword evidence="1 2" id="KW-0238">DNA-binding</keyword>